<dbReference type="Proteomes" id="UP000278962">
    <property type="component" value="Unassembled WGS sequence"/>
</dbReference>
<evidence type="ECO:0000313" key="1">
    <source>
        <dbReference type="EMBL" id="RKQ93931.1"/>
    </source>
</evidence>
<evidence type="ECO:0000313" key="2">
    <source>
        <dbReference type="Proteomes" id="UP000278962"/>
    </source>
</evidence>
<accession>A0A660LKR3</accession>
<gene>
    <name evidence="1" type="ORF">C8N24_3806</name>
</gene>
<dbReference type="RefSeq" id="WP_121252486.1">
    <property type="nucleotide sequence ID" value="NZ_RBIL01000001.1"/>
</dbReference>
<protein>
    <submittedName>
        <fullName evidence="1">Uncharacterized protein</fullName>
    </submittedName>
</protein>
<reference evidence="1 2" key="1">
    <citation type="submission" date="2018-10" db="EMBL/GenBank/DDBJ databases">
        <title>Genomic Encyclopedia of Archaeal and Bacterial Type Strains, Phase II (KMG-II): from individual species to whole genera.</title>
        <authorList>
            <person name="Goeker M."/>
        </authorList>
    </citation>
    <scope>NUCLEOTIDE SEQUENCE [LARGE SCALE GENOMIC DNA]</scope>
    <source>
        <strain evidence="1 2">DSM 14954</strain>
    </source>
</reference>
<dbReference type="AlphaFoldDB" id="A0A660LKR3"/>
<name>A0A660LKR3_9ACTN</name>
<dbReference type="EMBL" id="RBIL01000001">
    <property type="protein sequence ID" value="RKQ93931.1"/>
    <property type="molecule type" value="Genomic_DNA"/>
</dbReference>
<organism evidence="1 2">
    <name type="scientific">Solirubrobacter pauli</name>
    <dbReference type="NCBI Taxonomy" id="166793"/>
    <lineage>
        <taxon>Bacteria</taxon>
        <taxon>Bacillati</taxon>
        <taxon>Actinomycetota</taxon>
        <taxon>Thermoleophilia</taxon>
        <taxon>Solirubrobacterales</taxon>
        <taxon>Solirubrobacteraceae</taxon>
        <taxon>Solirubrobacter</taxon>
    </lineage>
</organism>
<proteinExistence type="predicted"/>
<sequence length="129" mass="14445">MPHEPRNISFFGREGHTKHYGVGDPDPAHVAAVRSRARVSEPGFTIAHRGVSAALSLVYWWANENELHADFYVAPLDAPDQLVPYESTGITCVWEMEVLDFERRAWLQDVLIDGDLEAYLDAALEPVAI</sequence>
<dbReference type="OrthoDB" id="1248892at2"/>
<keyword evidence="2" id="KW-1185">Reference proteome</keyword>
<comment type="caution">
    <text evidence="1">The sequence shown here is derived from an EMBL/GenBank/DDBJ whole genome shotgun (WGS) entry which is preliminary data.</text>
</comment>